<dbReference type="AlphaFoldDB" id="A0A5K7YM23"/>
<dbReference type="InterPro" id="IPR014729">
    <property type="entry name" value="Rossmann-like_a/b/a_fold"/>
</dbReference>
<dbReference type="PANTHER" id="PTHR46268">
    <property type="entry name" value="STRESS RESPONSE PROTEIN NHAX"/>
    <property type="match status" value="1"/>
</dbReference>
<dbReference type="Gene3D" id="3.40.50.620">
    <property type="entry name" value="HUPs"/>
    <property type="match status" value="1"/>
</dbReference>
<evidence type="ECO:0000259" key="2">
    <source>
        <dbReference type="Pfam" id="PF00582"/>
    </source>
</evidence>
<evidence type="ECO:0000256" key="1">
    <source>
        <dbReference type="ARBA" id="ARBA00008791"/>
    </source>
</evidence>
<dbReference type="RefSeq" id="WP_231716486.1">
    <property type="nucleotide sequence ID" value="NZ_AP021874.1"/>
</dbReference>
<dbReference type="CDD" id="cd00293">
    <property type="entry name" value="USP-like"/>
    <property type="match status" value="1"/>
</dbReference>
<protein>
    <submittedName>
        <fullName evidence="3">Universal stress protein</fullName>
    </submittedName>
</protein>
<feature type="domain" description="UspA" evidence="2">
    <location>
        <begin position="5"/>
        <end position="159"/>
    </location>
</feature>
<dbReference type="PANTHER" id="PTHR46268:SF6">
    <property type="entry name" value="UNIVERSAL STRESS PROTEIN UP12"/>
    <property type="match status" value="1"/>
</dbReference>
<keyword evidence="4" id="KW-1185">Reference proteome</keyword>
<dbReference type="PRINTS" id="PR01438">
    <property type="entry name" value="UNVRSLSTRESS"/>
</dbReference>
<gene>
    <name evidence="3" type="ORF">DSCA_28290</name>
</gene>
<reference evidence="3 4" key="1">
    <citation type="submission" date="2019-11" db="EMBL/GenBank/DDBJ databases">
        <title>Comparative genomics of hydrocarbon-degrading Desulfosarcina strains.</title>
        <authorList>
            <person name="Watanabe M."/>
            <person name="Kojima H."/>
            <person name="Fukui M."/>
        </authorList>
    </citation>
    <scope>NUCLEOTIDE SEQUENCE [LARGE SCALE GENOMIC DNA]</scope>
    <source>
        <strain evidence="3 4">PL12</strain>
    </source>
</reference>
<dbReference type="InterPro" id="IPR006015">
    <property type="entry name" value="Universal_stress_UspA"/>
</dbReference>
<dbReference type="Proteomes" id="UP000427906">
    <property type="component" value="Chromosome"/>
</dbReference>
<organism evidence="3 4">
    <name type="scientific">Desulfosarcina alkanivorans</name>
    <dbReference type="NCBI Taxonomy" id="571177"/>
    <lineage>
        <taxon>Bacteria</taxon>
        <taxon>Pseudomonadati</taxon>
        <taxon>Thermodesulfobacteriota</taxon>
        <taxon>Desulfobacteria</taxon>
        <taxon>Desulfobacterales</taxon>
        <taxon>Desulfosarcinaceae</taxon>
        <taxon>Desulfosarcina</taxon>
    </lineage>
</organism>
<proteinExistence type="inferred from homology"/>
<dbReference type="KEGG" id="dalk:DSCA_28290"/>
<dbReference type="SUPFAM" id="SSF52402">
    <property type="entry name" value="Adenine nucleotide alpha hydrolases-like"/>
    <property type="match status" value="1"/>
</dbReference>
<comment type="similarity">
    <text evidence="1">Belongs to the universal stress protein A family.</text>
</comment>
<evidence type="ECO:0000313" key="3">
    <source>
        <dbReference type="EMBL" id="BBO68899.1"/>
    </source>
</evidence>
<accession>A0A5K7YM23</accession>
<evidence type="ECO:0000313" key="4">
    <source>
        <dbReference type="Proteomes" id="UP000427906"/>
    </source>
</evidence>
<sequence length="164" mass="18306">MLPQIKNILYATDLSENARYAYSYAASLAQQYGARITILHVIEKLTAETFLQIHGYVGEEKWKKLQEEKQADFVSRIKGRLNSFCDDISTEVDACSFQVDKIIVKEGIAADEILNQAELNGADAIVMGTKGFGMFKEALMGGTARRVVRRSTIPVMVVRLPEKS</sequence>
<dbReference type="EMBL" id="AP021874">
    <property type="protein sequence ID" value="BBO68899.1"/>
    <property type="molecule type" value="Genomic_DNA"/>
</dbReference>
<dbReference type="Pfam" id="PF00582">
    <property type="entry name" value="Usp"/>
    <property type="match status" value="1"/>
</dbReference>
<dbReference type="InterPro" id="IPR006016">
    <property type="entry name" value="UspA"/>
</dbReference>
<name>A0A5K7YM23_9BACT</name>